<dbReference type="Proteomes" id="UP000256269">
    <property type="component" value="Unassembled WGS sequence"/>
</dbReference>
<evidence type="ECO:0000313" key="2">
    <source>
        <dbReference type="EMBL" id="REH35635.1"/>
    </source>
</evidence>
<keyword evidence="1" id="KW-1133">Transmembrane helix</keyword>
<keyword evidence="1" id="KW-0472">Membrane</keyword>
<dbReference type="EMBL" id="QUNO01000017">
    <property type="protein sequence ID" value="REH35635.1"/>
    <property type="molecule type" value="Genomic_DNA"/>
</dbReference>
<dbReference type="AlphaFoldDB" id="A0A3E0GZ70"/>
<organism evidence="2 3">
    <name type="scientific">Kutzneria buriramensis</name>
    <dbReference type="NCBI Taxonomy" id="1045776"/>
    <lineage>
        <taxon>Bacteria</taxon>
        <taxon>Bacillati</taxon>
        <taxon>Actinomycetota</taxon>
        <taxon>Actinomycetes</taxon>
        <taxon>Pseudonocardiales</taxon>
        <taxon>Pseudonocardiaceae</taxon>
        <taxon>Kutzneria</taxon>
    </lineage>
</organism>
<proteinExistence type="predicted"/>
<evidence type="ECO:0000256" key="1">
    <source>
        <dbReference type="SAM" id="Phobius"/>
    </source>
</evidence>
<keyword evidence="3" id="KW-1185">Reference proteome</keyword>
<comment type="caution">
    <text evidence="2">The sequence shown here is derived from an EMBL/GenBank/DDBJ whole genome shotgun (WGS) entry which is preliminary data.</text>
</comment>
<protein>
    <submittedName>
        <fullName evidence="2">Uncharacterized protein</fullName>
    </submittedName>
</protein>
<keyword evidence="1" id="KW-0812">Transmembrane</keyword>
<feature type="transmembrane region" description="Helical" evidence="1">
    <location>
        <begin position="16"/>
        <end position="35"/>
    </location>
</feature>
<sequence length="54" mass="5692">MAAGSPVWKAGYEESGGSASFIVGAYGFVVARNGLPRRLDGHRAKKDIRTGEPT</sequence>
<gene>
    <name evidence="2" type="ORF">BCF44_11723</name>
</gene>
<evidence type="ECO:0000313" key="3">
    <source>
        <dbReference type="Proteomes" id="UP000256269"/>
    </source>
</evidence>
<name>A0A3E0GZ70_9PSEU</name>
<accession>A0A3E0GZ70</accession>
<reference evidence="2 3" key="1">
    <citation type="submission" date="2018-08" db="EMBL/GenBank/DDBJ databases">
        <title>Genomic Encyclopedia of Archaeal and Bacterial Type Strains, Phase II (KMG-II): from individual species to whole genera.</title>
        <authorList>
            <person name="Goeker M."/>
        </authorList>
    </citation>
    <scope>NUCLEOTIDE SEQUENCE [LARGE SCALE GENOMIC DNA]</scope>
    <source>
        <strain evidence="2 3">DSM 45791</strain>
    </source>
</reference>
<dbReference type="RefSeq" id="WP_170217996.1">
    <property type="nucleotide sequence ID" value="NZ_CP144375.1"/>
</dbReference>